<comment type="similarity">
    <text evidence="1">Belongs to the RRP12 family.</text>
</comment>
<dbReference type="InterPro" id="IPR034085">
    <property type="entry name" value="TOG"/>
</dbReference>
<sequence length="1172" mass="128918">MDTEDVGEIAPLSSSSSDVCESLISRYGKSSAPQHRHLIATAAAMRSILQDESLPLSPPAYFAAAISSIQNTADGKQPDPQTLAVLSSFMSVVLPLISPSSLPPAKASEAVAVLTSVVRESSQSLSASALRSLIKALGCLLKLVDLNDWNTVRVPLETLIAFVVDKRPKVRKCAHACVEEVFKSFTSRVVLKNASKVLSSLFNGYMPTAVELSSVRAAKGFKSRIVSKPEHLELLHTLNLLKLIIPVLPKKVNRKLLSQSNELLYSHFSPLTRPIFDVLATLLKSMKAKFIVSEVEEVIASLVSYVSLKEKNPPDTIVAALKLLTCAMGKLHDVEKNKWILTLPSVFVPIAGFLRHESQRAQQAVDAMIQLTSNLDESLLSLTTDQISDDRMKSTPLSSAIKKICAVIGKNLDNSRGIPDEQTLTVVSHLFLQLGKNSYFFMKDILFKLSNLVVVVEEGDPSMNHLQDCIGSAVTALGPEKLLSLIPISFNAENLSCSNFWLIPILKKFVVGASLKYFMDNIVPLAQSIRKSCSKVDKVHLEQHLRVCASGVWELLPAFCCYPTDTSENLKDLFTILVAALKEDSYSHEAIAMSLQELVNSNRNLLRDSNAASKKAFSHYTKETASKNINALSSNSPCVLEPLIDVFFNSPPQKQALLKDAISCLASITDSSVVKDLFVASWGRSRLMSEMVELDKSEHSSHEAVGKVPKNKTREEQELRRNLVVELASSLVAGADEDLICTLYDHIKRSLEDTDVTNKTDAFFGLRRIFEDHPWFFSSRFDELMGLLLQLKFDRDILSIKGRLACLQFLLVHLLKNNSENDNGKAFLILNEIILVLKDPNKDARGAAYDMLLAVSSNLKGSVAANPDASLQQLFSMILGYLSGSSPHIMSGAISALSLLIYKDPDLIFSIPDIMHSVSILLQSKAVEVVKAALGFMKVLVSCLQAQDLQKLLSDVVNGVLPWSSVSKNHFRAKVRLIMEIVIRKCGLDLVKSVTPDKYCGFIRNVVELRQTNVDGKGARTCVATTPTAESSAKGLQKRKCIGSDDLGKNGSRSTSARKEKRRKTLRGTDYCKGKQLKPFETVRYRGSERKNSHRTSRQSDGPRGSTAKSGLKHRLMGPVEGTERQKSKRSASGSFTKSPNSRGSRKPRRNVENGTVSIRLQIICSRRSGDP</sequence>
<dbReference type="InterPro" id="IPR057860">
    <property type="entry name" value="HEAT_RRP12_N"/>
</dbReference>
<keyword evidence="5" id="KW-1185">Reference proteome</keyword>
<feature type="compositionally biased region" description="Basic and acidic residues" evidence="2">
    <location>
        <begin position="1081"/>
        <end position="1091"/>
    </location>
</feature>
<feature type="compositionally biased region" description="Polar residues" evidence="2">
    <location>
        <begin position="1131"/>
        <end position="1143"/>
    </location>
</feature>
<dbReference type="InterPro" id="IPR011989">
    <property type="entry name" value="ARM-like"/>
</dbReference>
<dbReference type="Pfam" id="PF25772">
    <property type="entry name" value="HEAT_RRP12_N"/>
    <property type="match status" value="1"/>
</dbReference>
<comment type="caution">
    <text evidence="4">The sequence shown here is derived from an EMBL/GenBank/DDBJ whole genome shotgun (WGS) entry which is preliminary data.</text>
</comment>
<evidence type="ECO:0000256" key="2">
    <source>
        <dbReference type="SAM" id="MobiDB-lite"/>
    </source>
</evidence>
<dbReference type="SMART" id="SM01349">
    <property type="entry name" value="TOG"/>
    <property type="match status" value="1"/>
</dbReference>
<dbReference type="PANTHER" id="PTHR48412">
    <property type="entry name" value="ARM REPEAT SUPERFAMILY PROTEIN"/>
    <property type="match status" value="1"/>
</dbReference>
<organism evidence="4 5">
    <name type="scientific">Aristolochia fimbriata</name>
    <name type="common">White veined hardy Dutchman's pipe vine</name>
    <dbReference type="NCBI Taxonomy" id="158543"/>
    <lineage>
        <taxon>Eukaryota</taxon>
        <taxon>Viridiplantae</taxon>
        <taxon>Streptophyta</taxon>
        <taxon>Embryophyta</taxon>
        <taxon>Tracheophyta</taxon>
        <taxon>Spermatophyta</taxon>
        <taxon>Magnoliopsida</taxon>
        <taxon>Magnoliidae</taxon>
        <taxon>Piperales</taxon>
        <taxon>Aristolochiaceae</taxon>
        <taxon>Aristolochia</taxon>
    </lineage>
</organism>
<protein>
    <recommendedName>
        <fullName evidence="3">TOG domain-containing protein</fullName>
    </recommendedName>
</protein>
<dbReference type="EMBL" id="JAINDJ010000002">
    <property type="protein sequence ID" value="KAG9457347.1"/>
    <property type="molecule type" value="Genomic_DNA"/>
</dbReference>
<dbReference type="Gene3D" id="1.25.10.10">
    <property type="entry name" value="Leucine-rich Repeat Variant"/>
    <property type="match status" value="1"/>
</dbReference>
<name>A0AAV7FBC1_ARIFI</name>
<accession>A0AAV7FBC1</accession>
<dbReference type="SUPFAM" id="SSF48371">
    <property type="entry name" value="ARM repeat"/>
    <property type="match status" value="2"/>
</dbReference>
<gene>
    <name evidence="4" type="ORF">H6P81_001855</name>
</gene>
<evidence type="ECO:0000313" key="5">
    <source>
        <dbReference type="Proteomes" id="UP000825729"/>
    </source>
</evidence>
<dbReference type="InterPro" id="IPR012978">
    <property type="entry name" value="HEAT_RRP12"/>
</dbReference>
<dbReference type="InterPro" id="IPR016024">
    <property type="entry name" value="ARM-type_fold"/>
</dbReference>
<dbReference type="Pfam" id="PF08161">
    <property type="entry name" value="RRP12_HEAT"/>
    <property type="match status" value="1"/>
</dbReference>
<dbReference type="Proteomes" id="UP000825729">
    <property type="component" value="Unassembled WGS sequence"/>
</dbReference>
<proteinExistence type="inferred from homology"/>
<evidence type="ECO:0000256" key="1">
    <source>
        <dbReference type="ARBA" id="ARBA00007690"/>
    </source>
</evidence>
<evidence type="ECO:0000259" key="3">
    <source>
        <dbReference type="SMART" id="SM01349"/>
    </source>
</evidence>
<dbReference type="PANTHER" id="PTHR48412:SF1">
    <property type="entry name" value="ARM REPEAT SUPERFAMILY PROTEIN"/>
    <property type="match status" value="1"/>
</dbReference>
<dbReference type="AlphaFoldDB" id="A0AAV7FBC1"/>
<reference evidence="4 5" key="1">
    <citation type="submission" date="2021-07" db="EMBL/GenBank/DDBJ databases">
        <title>The Aristolochia fimbriata genome: insights into angiosperm evolution, floral development and chemical biosynthesis.</title>
        <authorList>
            <person name="Jiao Y."/>
        </authorList>
    </citation>
    <scope>NUCLEOTIDE SEQUENCE [LARGE SCALE GENOMIC DNA]</scope>
    <source>
        <strain evidence="4">IBCAS-2021</strain>
        <tissue evidence="4">Leaf</tissue>
    </source>
</reference>
<evidence type="ECO:0000313" key="4">
    <source>
        <dbReference type="EMBL" id="KAG9457347.1"/>
    </source>
</evidence>
<feature type="region of interest" description="Disordered" evidence="2">
    <location>
        <begin position="1034"/>
        <end position="1172"/>
    </location>
</feature>
<feature type="domain" description="TOG" evidence="3">
    <location>
        <begin position="729"/>
        <end position="970"/>
    </location>
</feature>